<dbReference type="InterPro" id="IPR024079">
    <property type="entry name" value="MetalloPept_cat_dom_sf"/>
</dbReference>
<sequence>MEAFDAVHAADEPEPLKGLCTIVMPEAHLKEFAFQHAVELNSENYPLALEQSSEEPLDPQTLAAAMETFRRWPRGMRLRVHFMEGDPVVHRRVEEIALEWCQYANVEFRFGAGPDAEIRIAFNPRWGSWSYMGTDCSLPQLAGRPTMNLGWLTPTTPEVEYRRVVLHEFGHALGLVHEHLSPAAEIPWDEKKVIAYYKRTNGWNEDYIRANVLARSKADAFTRFDPLSIMLYPVPKELTIGGFEIPWSNSELSVLDREFIAQMYPFSDGVYSAAKAE</sequence>
<dbReference type="Gene3D" id="3.40.390.10">
    <property type="entry name" value="Collagenase (Catalytic Domain)"/>
    <property type="match status" value="1"/>
</dbReference>
<dbReference type="GO" id="GO:0006508">
    <property type="term" value="P:proteolysis"/>
    <property type="evidence" value="ECO:0007669"/>
    <property type="project" value="InterPro"/>
</dbReference>
<feature type="domain" description="Peptidase metallopeptidase" evidence="1">
    <location>
        <begin position="68"/>
        <end position="209"/>
    </location>
</feature>
<evidence type="ECO:0000259" key="1">
    <source>
        <dbReference type="SMART" id="SM00235"/>
    </source>
</evidence>
<gene>
    <name evidence="2" type="ORF">ENQ20_04255</name>
</gene>
<reference evidence="2" key="1">
    <citation type="journal article" date="2020" name="mSystems">
        <title>Genome- and Community-Level Interaction Insights into Carbon Utilization and Element Cycling Functions of Hydrothermarchaeota in Hydrothermal Sediment.</title>
        <authorList>
            <person name="Zhou Z."/>
            <person name="Liu Y."/>
            <person name="Xu W."/>
            <person name="Pan J."/>
            <person name="Luo Z.H."/>
            <person name="Li M."/>
        </authorList>
    </citation>
    <scope>NUCLEOTIDE SEQUENCE [LARGE SCALE GENOMIC DNA]</scope>
    <source>
        <strain evidence="2">SpSt-289</strain>
    </source>
</reference>
<organism evidence="2">
    <name type="scientific">Caldilinea aerophila</name>
    <dbReference type="NCBI Taxonomy" id="133453"/>
    <lineage>
        <taxon>Bacteria</taxon>
        <taxon>Bacillati</taxon>
        <taxon>Chloroflexota</taxon>
        <taxon>Caldilineae</taxon>
        <taxon>Caldilineales</taxon>
        <taxon>Caldilineaceae</taxon>
        <taxon>Caldilinea</taxon>
    </lineage>
</organism>
<accession>A0A7C1JZ95</accession>
<dbReference type="InterPro" id="IPR006026">
    <property type="entry name" value="Peptidase_Metallo"/>
</dbReference>
<proteinExistence type="predicted"/>
<comment type="caution">
    <text evidence="2">The sequence shown here is derived from an EMBL/GenBank/DDBJ whole genome shotgun (WGS) entry which is preliminary data.</text>
</comment>
<dbReference type="SMART" id="SM00235">
    <property type="entry name" value="ZnMc"/>
    <property type="match status" value="1"/>
</dbReference>
<dbReference type="GO" id="GO:0008237">
    <property type="term" value="F:metallopeptidase activity"/>
    <property type="evidence" value="ECO:0007669"/>
    <property type="project" value="InterPro"/>
</dbReference>
<evidence type="ECO:0000313" key="2">
    <source>
        <dbReference type="EMBL" id="HDX30689.1"/>
    </source>
</evidence>
<protein>
    <recommendedName>
        <fullName evidence="1">Peptidase metallopeptidase domain-containing protein</fullName>
    </recommendedName>
</protein>
<name>A0A7C1JZ95_9CHLR</name>
<dbReference type="EMBL" id="DSMG01000049">
    <property type="protein sequence ID" value="HDX30689.1"/>
    <property type="molecule type" value="Genomic_DNA"/>
</dbReference>
<dbReference type="SUPFAM" id="SSF55486">
    <property type="entry name" value="Metalloproteases ('zincins'), catalytic domain"/>
    <property type="match status" value="1"/>
</dbReference>
<dbReference type="AlphaFoldDB" id="A0A7C1JZ95"/>
<dbReference type="GO" id="GO:0008270">
    <property type="term" value="F:zinc ion binding"/>
    <property type="evidence" value="ECO:0007669"/>
    <property type="project" value="InterPro"/>
</dbReference>